<keyword evidence="3 5" id="KW-0067">ATP-binding</keyword>
<evidence type="ECO:0000313" key="6">
    <source>
        <dbReference type="Proteomes" id="UP000721415"/>
    </source>
</evidence>
<dbReference type="RefSeq" id="WP_197114010.1">
    <property type="nucleotide sequence ID" value="NZ_JACBXQ010000001.1"/>
</dbReference>
<gene>
    <name evidence="5" type="ORF">HZY91_01480</name>
</gene>
<sequence>MENIIFDIKKVKKFFNEHKENELEVIKDLSLQVKENEFLCIVGPSGCGKSTLLRIMAGLESATSGEVIYRGKRHTKPTADIGMVFQSYSLMPWLNVEDNIGLGLKFKNIKENKKRAIVDEYLEIIGLEKFRKSAPHELSGGMQQRVAIARSLANNPDVILMDEPFGALDAYTRIQLQKELLRIWQGHKKTIVFITHSVDEAVYLADRIILLNKNGGEIAVNVDVNIERVRDRTNPKYVELNQKLLNALEDLNKPK</sequence>
<keyword evidence="1" id="KW-0813">Transport</keyword>
<reference evidence="5 6" key="1">
    <citation type="submission" date="2020-07" db="EMBL/GenBank/DDBJ databases">
        <title>Facklamia lactis sp. nov., isolated from raw milk.</title>
        <authorList>
            <person name="Doll E.V."/>
            <person name="Huptas C."/>
            <person name="Staib L."/>
            <person name="Wenning M."/>
            <person name="Scherer S."/>
        </authorList>
    </citation>
    <scope>NUCLEOTIDE SEQUENCE [LARGE SCALE GENOMIC DNA]</scope>
    <source>
        <strain evidence="5 6">DSM 111018</strain>
    </source>
</reference>
<feature type="domain" description="ABC transporter" evidence="4">
    <location>
        <begin position="6"/>
        <end position="238"/>
    </location>
</feature>
<dbReference type="PANTHER" id="PTHR42788">
    <property type="entry name" value="TAURINE IMPORT ATP-BINDING PROTEIN-RELATED"/>
    <property type="match status" value="1"/>
</dbReference>
<dbReference type="PANTHER" id="PTHR42788:SF13">
    <property type="entry name" value="ALIPHATIC SULFONATES IMPORT ATP-BINDING PROTEIN SSUB"/>
    <property type="match status" value="1"/>
</dbReference>
<dbReference type="PROSITE" id="PS00211">
    <property type="entry name" value="ABC_TRANSPORTER_1"/>
    <property type="match status" value="1"/>
</dbReference>
<dbReference type="SMART" id="SM00382">
    <property type="entry name" value="AAA"/>
    <property type="match status" value="1"/>
</dbReference>
<dbReference type="InterPro" id="IPR017871">
    <property type="entry name" value="ABC_transporter-like_CS"/>
</dbReference>
<dbReference type="GO" id="GO:0005524">
    <property type="term" value="F:ATP binding"/>
    <property type="evidence" value="ECO:0007669"/>
    <property type="project" value="UniProtKB-KW"/>
</dbReference>
<keyword evidence="6" id="KW-1185">Reference proteome</keyword>
<dbReference type="PROSITE" id="PS50893">
    <property type="entry name" value="ABC_TRANSPORTER_2"/>
    <property type="match status" value="1"/>
</dbReference>
<proteinExistence type="predicted"/>
<dbReference type="SUPFAM" id="SSF52540">
    <property type="entry name" value="P-loop containing nucleoside triphosphate hydrolases"/>
    <property type="match status" value="1"/>
</dbReference>
<protein>
    <submittedName>
        <fullName evidence="5">ABC transporter ATP-binding protein</fullName>
    </submittedName>
</protein>
<evidence type="ECO:0000256" key="3">
    <source>
        <dbReference type="ARBA" id="ARBA00022840"/>
    </source>
</evidence>
<dbReference type="InterPro" id="IPR050166">
    <property type="entry name" value="ABC_transporter_ATP-bind"/>
</dbReference>
<dbReference type="CDD" id="cd03293">
    <property type="entry name" value="ABC_NrtD_SsuB_transporters"/>
    <property type="match status" value="1"/>
</dbReference>
<evidence type="ECO:0000256" key="1">
    <source>
        <dbReference type="ARBA" id="ARBA00022448"/>
    </source>
</evidence>
<dbReference type="InterPro" id="IPR003593">
    <property type="entry name" value="AAA+_ATPase"/>
</dbReference>
<accession>A0ABS0LN23</accession>
<evidence type="ECO:0000259" key="4">
    <source>
        <dbReference type="PROSITE" id="PS50893"/>
    </source>
</evidence>
<evidence type="ECO:0000313" key="5">
    <source>
        <dbReference type="EMBL" id="MBG9985563.1"/>
    </source>
</evidence>
<evidence type="ECO:0000256" key="2">
    <source>
        <dbReference type="ARBA" id="ARBA00022741"/>
    </source>
</evidence>
<keyword evidence="2" id="KW-0547">Nucleotide-binding</keyword>
<organism evidence="5 6">
    <name type="scientific">Facklamia lactis</name>
    <dbReference type="NCBI Taxonomy" id="2749967"/>
    <lineage>
        <taxon>Bacteria</taxon>
        <taxon>Bacillati</taxon>
        <taxon>Bacillota</taxon>
        <taxon>Bacilli</taxon>
        <taxon>Lactobacillales</taxon>
        <taxon>Aerococcaceae</taxon>
        <taxon>Facklamia</taxon>
    </lineage>
</organism>
<name>A0ABS0LN23_9LACT</name>
<dbReference type="InterPro" id="IPR027417">
    <property type="entry name" value="P-loop_NTPase"/>
</dbReference>
<dbReference type="EMBL" id="JACBXQ010000001">
    <property type="protein sequence ID" value="MBG9985563.1"/>
    <property type="molecule type" value="Genomic_DNA"/>
</dbReference>
<dbReference type="Pfam" id="PF00005">
    <property type="entry name" value="ABC_tran"/>
    <property type="match status" value="1"/>
</dbReference>
<dbReference type="Proteomes" id="UP000721415">
    <property type="component" value="Unassembled WGS sequence"/>
</dbReference>
<dbReference type="InterPro" id="IPR003439">
    <property type="entry name" value="ABC_transporter-like_ATP-bd"/>
</dbReference>
<dbReference type="Gene3D" id="3.40.50.300">
    <property type="entry name" value="P-loop containing nucleotide triphosphate hydrolases"/>
    <property type="match status" value="1"/>
</dbReference>
<comment type="caution">
    <text evidence="5">The sequence shown here is derived from an EMBL/GenBank/DDBJ whole genome shotgun (WGS) entry which is preliminary data.</text>
</comment>